<organism evidence="1 2">
    <name type="scientific">Cylicocyclus nassatus</name>
    <name type="common">Nematode worm</name>
    <dbReference type="NCBI Taxonomy" id="53992"/>
    <lineage>
        <taxon>Eukaryota</taxon>
        <taxon>Metazoa</taxon>
        <taxon>Ecdysozoa</taxon>
        <taxon>Nematoda</taxon>
        <taxon>Chromadorea</taxon>
        <taxon>Rhabditida</taxon>
        <taxon>Rhabditina</taxon>
        <taxon>Rhabditomorpha</taxon>
        <taxon>Strongyloidea</taxon>
        <taxon>Strongylidae</taxon>
        <taxon>Cylicocyclus</taxon>
    </lineage>
</organism>
<gene>
    <name evidence="1" type="ORF">CYNAS_LOCUS991</name>
</gene>
<keyword evidence="2" id="KW-1185">Reference proteome</keyword>
<comment type="caution">
    <text evidence="1">The sequence shown here is derived from an EMBL/GenBank/DDBJ whole genome shotgun (WGS) entry which is preliminary data.</text>
</comment>
<reference evidence="1" key="1">
    <citation type="submission" date="2023-07" db="EMBL/GenBank/DDBJ databases">
        <authorList>
            <consortium name="CYATHOMIX"/>
        </authorList>
    </citation>
    <scope>NUCLEOTIDE SEQUENCE</scope>
    <source>
        <strain evidence="1">N/A</strain>
    </source>
</reference>
<name>A0AA36DJZ0_CYLNA</name>
<sequence>MTEQFAVVFYPRTKQSDVVSCDDIVGELGVGVTTKVLSKGRTYPAKILCVGEKEHCERKLQYVTTEGVLTNPSFRTAEGSLGSELTREARSEKDLLNKLSSLLEDVITRLTRLESEMATKALQIEAAQWQQRYWSAVGELRDTSNELLRRVPRRGPAEEAFLFDFAPQSFLEGLRKLHPGNINKFALDLEKKVYEDDTGELALPVEKRVKSANRVEFIKECVYKYYLVPVEARQNVWRAVRAALNSRVRRLRSATTALETTPSRRLMTLFEADAPAASSGASASTSASVFDFDEE</sequence>
<proteinExistence type="predicted"/>
<evidence type="ECO:0000313" key="1">
    <source>
        <dbReference type="EMBL" id="CAJ0589008.1"/>
    </source>
</evidence>
<evidence type="ECO:0000313" key="2">
    <source>
        <dbReference type="Proteomes" id="UP001176961"/>
    </source>
</evidence>
<dbReference type="Proteomes" id="UP001176961">
    <property type="component" value="Unassembled WGS sequence"/>
</dbReference>
<dbReference type="AlphaFoldDB" id="A0AA36DJZ0"/>
<dbReference type="EMBL" id="CATQJL010000001">
    <property type="protein sequence ID" value="CAJ0589008.1"/>
    <property type="molecule type" value="Genomic_DNA"/>
</dbReference>
<evidence type="ECO:0008006" key="3">
    <source>
        <dbReference type="Google" id="ProtNLM"/>
    </source>
</evidence>
<protein>
    <recommendedName>
        <fullName evidence="3">BEN domain-containing protein</fullName>
    </recommendedName>
</protein>
<accession>A0AA36DJZ0</accession>